<keyword evidence="5" id="KW-1185">Reference proteome</keyword>
<evidence type="ECO:0000256" key="1">
    <source>
        <dbReference type="ARBA" id="ARBA00001946"/>
    </source>
</evidence>
<dbReference type="Gene3D" id="1.20.120.710">
    <property type="entry name" value="Haloacid dehalogenase hydrolase-like domain"/>
    <property type="match status" value="1"/>
</dbReference>
<dbReference type="SUPFAM" id="SSF56784">
    <property type="entry name" value="HAD-like"/>
    <property type="match status" value="1"/>
</dbReference>
<dbReference type="GO" id="GO:0044281">
    <property type="term" value="P:small molecule metabolic process"/>
    <property type="evidence" value="ECO:0007669"/>
    <property type="project" value="UniProtKB-ARBA"/>
</dbReference>
<comment type="cofactor">
    <cofactor evidence="1">
        <name>Mg(2+)</name>
        <dbReference type="ChEBI" id="CHEBI:18420"/>
    </cofactor>
</comment>
<keyword evidence="3" id="KW-0460">Magnesium</keyword>
<dbReference type="InterPro" id="IPR006439">
    <property type="entry name" value="HAD-SF_hydro_IA"/>
</dbReference>
<sequence length="178" mass="19584">MDCWIANLDMSDRDRTQLSDLDQNGLGDRDDFFAAFESMTGADIDQNRFAVSLARCIRNELGLMTALKQLKLNHRLAILTNGGVDTQTIKLQALTLDQIIESDRIFISAQIGVAKPDRAAFEFVANALGLPATECLYFGDQLETDVMAARAAGWRACQVSGPDDLQRQLTPWLEGAAC</sequence>
<gene>
    <name evidence="4" type="primary">yjjG_1</name>
    <name evidence="4" type="ORF">Enr13x_43650</name>
</gene>
<evidence type="ECO:0000256" key="3">
    <source>
        <dbReference type="ARBA" id="ARBA00022842"/>
    </source>
</evidence>
<dbReference type="InterPro" id="IPR036412">
    <property type="entry name" value="HAD-like_sf"/>
</dbReference>
<dbReference type="Proteomes" id="UP000319004">
    <property type="component" value="Chromosome"/>
</dbReference>
<dbReference type="Gene3D" id="3.40.50.1000">
    <property type="entry name" value="HAD superfamily/HAD-like"/>
    <property type="match status" value="1"/>
</dbReference>
<reference evidence="4 5" key="1">
    <citation type="submission" date="2019-03" db="EMBL/GenBank/DDBJ databases">
        <title>Deep-cultivation of Planctomycetes and their phenomic and genomic characterization uncovers novel biology.</title>
        <authorList>
            <person name="Wiegand S."/>
            <person name="Jogler M."/>
            <person name="Boedeker C."/>
            <person name="Pinto D."/>
            <person name="Vollmers J."/>
            <person name="Rivas-Marin E."/>
            <person name="Kohn T."/>
            <person name="Peeters S.H."/>
            <person name="Heuer A."/>
            <person name="Rast P."/>
            <person name="Oberbeckmann S."/>
            <person name="Bunk B."/>
            <person name="Jeske O."/>
            <person name="Meyerdierks A."/>
            <person name="Storesund J.E."/>
            <person name="Kallscheuer N."/>
            <person name="Luecker S."/>
            <person name="Lage O.M."/>
            <person name="Pohl T."/>
            <person name="Merkel B.J."/>
            <person name="Hornburger P."/>
            <person name="Mueller R.-W."/>
            <person name="Bruemmer F."/>
            <person name="Labrenz M."/>
            <person name="Spormann A.M."/>
            <person name="Op den Camp H."/>
            <person name="Overmann J."/>
            <person name="Amann R."/>
            <person name="Jetten M.S.M."/>
            <person name="Mascher T."/>
            <person name="Medema M.H."/>
            <person name="Devos D.P."/>
            <person name="Kaster A.-K."/>
            <person name="Ovreas L."/>
            <person name="Rohde M."/>
            <person name="Galperin M.Y."/>
            <person name="Jogler C."/>
        </authorList>
    </citation>
    <scope>NUCLEOTIDE SEQUENCE [LARGE SCALE GENOMIC DNA]</scope>
    <source>
        <strain evidence="4 5">Enr13</strain>
    </source>
</reference>
<evidence type="ECO:0000256" key="2">
    <source>
        <dbReference type="ARBA" id="ARBA00022801"/>
    </source>
</evidence>
<proteinExistence type="predicted"/>
<keyword evidence="2 4" id="KW-0378">Hydrolase</keyword>
<organism evidence="4 5">
    <name type="scientific">Stieleria neptunia</name>
    <dbReference type="NCBI Taxonomy" id="2527979"/>
    <lineage>
        <taxon>Bacteria</taxon>
        <taxon>Pseudomonadati</taxon>
        <taxon>Planctomycetota</taxon>
        <taxon>Planctomycetia</taxon>
        <taxon>Pirellulales</taxon>
        <taxon>Pirellulaceae</taxon>
        <taxon>Stieleria</taxon>
    </lineage>
</organism>
<protein>
    <submittedName>
        <fullName evidence="4">Pyrimidine 5'-nucleotidase YjjG</fullName>
        <ecNumber evidence="4">3.1.3.5</ecNumber>
    </submittedName>
</protein>
<dbReference type="EC" id="3.1.3.5" evidence="4"/>
<name>A0A518HUI8_9BACT</name>
<dbReference type="InterPro" id="IPR051400">
    <property type="entry name" value="HAD-like_hydrolase"/>
</dbReference>
<dbReference type="KEGG" id="snep:Enr13x_43650"/>
<evidence type="ECO:0000313" key="5">
    <source>
        <dbReference type="Proteomes" id="UP000319004"/>
    </source>
</evidence>
<dbReference type="Pfam" id="PF00702">
    <property type="entry name" value="Hydrolase"/>
    <property type="match status" value="1"/>
</dbReference>
<dbReference type="PANTHER" id="PTHR46470">
    <property type="entry name" value="N-ACYLNEURAMINATE-9-PHOSPHATASE"/>
    <property type="match status" value="1"/>
</dbReference>
<dbReference type="EMBL" id="CP037423">
    <property type="protein sequence ID" value="QDV44499.1"/>
    <property type="molecule type" value="Genomic_DNA"/>
</dbReference>
<dbReference type="NCBIfam" id="TIGR01549">
    <property type="entry name" value="HAD-SF-IA-v1"/>
    <property type="match status" value="1"/>
</dbReference>
<dbReference type="InterPro" id="IPR023214">
    <property type="entry name" value="HAD_sf"/>
</dbReference>
<accession>A0A518HUI8</accession>
<dbReference type="GO" id="GO:0008253">
    <property type="term" value="F:5'-nucleotidase activity"/>
    <property type="evidence" value="ECO:0007669"/>
    <property type="project" value="UniProtKB-EC"/>
</dbReference>
<evidence type="ECO:0000313" key="4">
    <source>
        <dbReference type="EMBL" id="QDV44499.1"/>
    </source>
</evidence>
<dbReference type="AlphaFoldDB" id="A0A518HUI8"/>